<dbReference type="Proteomes" id="UP000322658">
    <property type="component" value="Unassembled WGS sequence"/>
</dbReference>
<evidence type="ECO:0000313" key="1">
    <source>
        <dbReference type="EMBL" id="KAA2373268.1"/>
    </source>
</evidence>
<protein>
    <submittedName>
        <fullName evidence="1">Uncharacterized protein</fullName>
    </submittedName>
</protein>
<evidence type="ECO:0000313" key="2">
    <source>
        <dbReference type="Proteomes" id="UP000322658"/>
    </source>
</evidence>
<proteinExistence type="predicted"/>
<gene>
    <name evidence="1" type="ORF">F2Y07_12865</name>
</gene>
<sequence length="331" mass="38968">MKTYLLPIFALLIVGCGNQSQSQCDSAILVPIESFRKEIVDPALWRELSHDDNEYFSYIDSTRLDWSQVVNHYLSTKHPDSKQLILTWGKNQRFDMTQTLRLNDIHYIDTLLSLCYYCTTGQLSSAFERELEKYLSLPITFSQTLPLFEHNPKNNEVDSLFRKATDGIRIFQTPDRKYKIYCCEDRYGSSGRFDCVYLQYVKEGQVEWNQIADWGQKKYSNQQIDKISSFLHNEQTYYVLISYRYNVAYLEIVTIEDGDFTTHSEFYPEQFQNNIKDGCIEFYGGLDSYVNLEFDPQTLTIKSTYMEMVEKQGGNFSYKEKEQKIIKLNIE</sequence>
<dbReference type="PROSITE" id="PS51257">
    <property type="entry name" value="PROKAR_LIPOPROTEIN"/>
    <property type="match status" value="1"/>
</dbReference>
<reference evidence="1 2" key="1">
    <citation type="journal article" date="2019" name="Nat. Med.">
        <title>A library of human gut bacterial isolates paired with longitudinal multiomics data enables mechanistic microbiome research.</title>
        <authorList>
            <person name="Poyet M."/>
            <person name="Groussin M."/>
            <person name="Gibbons S.M."/>
            <person name="Avila-Pacheco J."/>
            <person name="Jiang X."/>
            <person name="Kearney S.M."/>
            <person name="Perrotta A.R."/>
            <person name="Berdy B."/>
            <person name="Zhao S."/>
            <person name="Lieberman T.D."/>
            <person name="Swanson P.K."/>
            <person name="Smith M."/>
            <person name="Roesemann S."/>
            <person name="Alexander J.E."/>
            <person name="Rich S.A."/>
            <person name="Livny J."/>
            <person name="Vlamakis H."/>
            <person name="Clish C."/>
            <person name="Bullock K."/>
            <person name="Deik A."/>
            <person name="Scott J."/>
            <person name="Pierce K.A."/>
            <person name="Xavier R.J."/>
            <person name="Alm E.J."/>
        </authorList>
    </citation>
    <scope>NUCLEOTIDE SEQUENCE [LARGE SCALE GENOMIC DNA]</scope>
    <source>
        <strain evidence="1 2">BIOML-A1</strain>
    </source>
</reference>
<name>A0A5B3GHW9_9BACT</name>
<comment type="caution">
    <text evidence="1">The sequence shown here is derived from an EMBL/GenBank/DDBJ whole genome shotgun (WGS) entry which is preliminary data.</text>
</comment>
<dbReference type="EMBL" id="VVXJ01000036">
    <property type="protein sequence ID" value="KAA2373268.1"/>
    <property type="molecule type" value="Genomic_DNA"/>
</dbReference>
<dbReference type="AlphaFoldDB" id="A0A5B3GHW9"/>
<accession>A0A5B3GHW9</accession>
<dbReference type="RefSeq" id="WP_130064014.1">
    <property type="nucleotide sequence ID" value="NZ_VVXJ01000036.1"/>
</dbReference>
<organism evidence="1 2">
    <name type="scientific">Alistipes shahii</name>
    <dbReference type="NCBI Taxonomy" id="328814"/>
    <lineage>
        <taxon>Bacteria</taxon>
        <taxon>Pseudomonadati</taxon>
        <taxon>Bacteroidota</taxon>
        <taxon>Bacteroidia</taxon>
        <taxon>Bacteroidales</taxon>
        <taxon>Rikenellaceae</taxon>
        <taxon>Alistipes</taxon>
    </lineage>
</organism>